<keyword evidence="1" id="KW-1133">Transmembrane helix</keyword>
<dbReference type="EMBL" id="JAVFWL010000003">
    <property type="protein sequence ID" value="KAK6742188.1"/>
    <property type="molecule type" value="Genomic_DNA"/>
</dbReference>
<dbReference type="CDD" id="cd03419">
    <property type="entry name" value="GRX_GRXh_1_2_like"/>
    <property type="match status" value="1"/>
</dbReference>
<dbReference type="InterPro" id="IPR036249">
    <property type="entry name" value="Thioredoxin-like_sf"/>
</dbReference>
<evidence type="ECO:0000313" key="4">
    <source>
        <dbReference type="Proteomes" id="UP001303046"/>
    </source>
</evidence>
<feature type="domain" description="Glutaredoxin" evidence="2">
    <location>
        <begin position="265"/>
        <end position="332"/>
    </location>
</feature>
<keyword evidence="4" id="KW-1185">Reference proteome</keyword>
<dbReference type="InterPro" id="IPR014025">
    <property type="entry name" value="Glutaredoxin_subgr"/>
</dbReference>
<name>A0ABR1CWK0_NECAM</name>
<sequence>MNGATGTKLYLMTDALDVGGEGLSRSGEQIIICGQTTWIVIVQASEGYAKLRECAQCLRHSDHKPEVLFKIFSWIRNGICNNMEGGERVSCEKVAVCTGSYRTRGRHPSIALKSASAFIAPTRSMIVLVWDYIAPYGWLISFVAFAIYLLYSQFIRPKIEQIRNSRKIIEQKKFDEDLDSRFGQRIAAVRQKQQRDHEHIAEEIKLLAEEASRKRLKDLEERERKKNVLETTLLAHDLNKNRKNSSAAIRSPGELIDQFISSKPIVVFSKTWCPFSRKAKAALATFRLSSRHFEYIELDERTDLPGDAIQDELERRYGSRSVPKVFIAGKFIGGVDDTVRLLHNGELEVMVNAALGIN</sequence>
<dbReference type="InterPro" id="IPR002109">
    <property type="entry name" value="Glutaredoxin"/>
</dbReference>
<dbReference type="PANTHER" id="PTHR45694:SF18">
    <property type="entry name" value="GLUTAREDOXIN-1-RELATED"/>
    <property type="match status" value="1"/>
</dbReference>
<comment type="caution">
    <text evidence="3">The sequence shown here is derived from an EMBL/GenBank/DDBJ whole genome shotgun (WGS) entry which is preliminary data.</text>
</comment>
<evidence type="ECO:0000259" key="2">
    <source>
        <dbReference type="Pfam" id="PF00462"/>
    </source>
</evidence>
<accession>A0ABR1CWK0</accession>
<dbReference type="PRINTS" id="PR00160">
    <property type="entry name" value="GLUTAREDOXIN"/>
</dbReference>
<evidence type="ECO:0000313" key="3">
    <source>
        <dbReference type="EMBL" id="KAK6742188.1"/>
    </source>
</evidence>
<dbReference type="SUPFAM" id="SSF52833">
    <property type="entry name" value="Thioredoxin-like"/>
    <property type="match status" value="1"/>
</dbReference>
<dbReference type="Pfam" id="PF00462">
    <property type="entry name" value="Glutaredoxin"/>
    <property type="match status" value="1"/>
</dbReference>
<dbReference type="PANTHER" id="PTHR45694">
    <property type="entry name" value="GLUTAREDOXIN 2"/>
    <property type="match status" value="1"/>
</dbReference>
<evidence type="ECO:0000256" key="1">
    <source>
        <dbReference type="SAM" id="Phobius"/>
    </source>
</evidence>
<dbReference type="PROSITE" id="PS51354">
    <property type="entry name" value="GLUTAREDOXIN_2"/>
    <property type="match status" value="1"/>
</dbReference>
<protein>
    <recommendedName>
        <fullName evidence="2">Glutaredoxin domain-containing protein</fullName>
    </recommendedName>
</protein>
<reference evidence="3 4" key="1">
    <citation type="submission" date="2023-08" db="EMBL/GenBank/DDBJ databases">
        <title>A Necator americanus chromosomal reference genome.</title>
        <authorList>
            <person name="Ilik V."/>
            <person name="Petrzelkova K.J."/>
            <person name="Pardy F."/>
            <person name="Fuh T."/>
            <person name="Niatou-Singa F.S."/>
            <person name="Gouil Q."/>
            <person name="Baker L."/>
            <person name="Ritchie M.E."/>
            <person name="Jex A.R."/>
            <person name="Gazzola D."/>
            <person name="Li H."/>
            <person name="Toshio Fujiwara R."/>
            <person name="Zhan B."/>
            <person name="Aroian R.V."/>
            <person name="Pafco B."/>
            <person name="Schwarz E.M."/>
        </authorList>
    </citation>
    <scope>NUCLEOTIDE SEQUENCE [LARGE SCALE GENOMIC DNA]</scope>
    <source>
        <strain evidence="3 4">Aroian</strain>
        <tissue evidence="3">Whole animal</tissue>
    </source>
</reference>
<keyword evidence="1" id="KW-0812">Transmembrane</keyword>
<proteinExistence type="predicted"/>
<organism evidence="3 4">
    <name type="scientific">Necator americanus</name>
    <name type="common">Human hookworm</name>
    <dbReference type="NCBI Taxonomy" id="51031"/>
    <lineage>
        <taxon>Eukaryota</taxon>
        <taxon>Metazoa</taxon>
        <taxon>Ecdysozoa</taxon>
        <taxon>Nematoda</taxon>
        <taxon>Chromadorea</taxon>
        <taxon>Rhabditida</taxon>
        <taxon>Rhabditina</taxon>
        <taxon>Rhabditomorpha</taxon>
        <taxon>Strongyloidea</taxon>
        <taxon>Ancylostomatidae</taxon>
        <taxon>Bunostominae</taxon>
        <taxon>Necator</taxon>
    </lineage>
</organism>
<dbReference type="Gene3D" id="3.40.30.10">
    <property type="entry name" value="Glutaredoxin"/>
    <property type="match status" value="1"/>
</dbReference>
<dbReference type="Proteomes" id="UP001303046">
    <property type="component" value="Unassembled WGS sequence"/>
</dbReference>
<gene>
    <name evidence="3" type="primary">Necator_chrIII.g10589</name>
    <name evidence="3" type="ORF">RB195_009824</name>
</gene>
<feature type="transmembrane region" description="Helical" evidence="1">
    <location>
        <begin position="136"/>
        <end position="155"/>
    </location>
</feature>
<keyword evidence="1" id="KW-0472">Membrane</keyword>